<name>E3BK81_9VIBR</name>
<dbReference type="RefSeq" id="WP_009601436.1">
    <property type="nucleotide sequence ID" value="NZ_AEIU01000074.1"/>
</dbReference>
<comment type="caution">
    <text evidence="14">The sequence shown here is derived from an EMBL/GenBank/DDBJ whole genome shotgun (WGS) entry which is preliminary data.</text>
</comment>
<dbReference type="Pfam" id="PF00015">
    <property type="entry name" value="MCPsignal"/>
    <property type="match status" value="1"/>
</dbReference>
<keyword evidence="3 10" id="KW-0813">Transport</keyword>
<keyword evidence="11" id="KW-0732">Signal</keyword>
<comment type="similarity">
    <text evidence="8">Belongs to the methyl-accepting chemotaxis (MCP) protein family.</text>
</comment>
<dbReference type="PROSITE" id="PS01219">
    <property type="entry name" value="AMMONIUM_TRANSP"/>
    <property type="match status" value="1"/>
</dbReference>
<dbReference type="Gene3D" id="1.10.3430.10">
    <property type="entry name" value="Ammonium transporter AmtB like domains"/>
    <property type="match status" value="1"/>
</dbReference>
<dbReference type="STRING" id="796620.VIBC2010_04789"/>
<evidence type="ECO:0000256" key="10">
    <source>
        <dbReference type="RuleBase" id="RU362002"/>
    </source>
</evidence>
<dbReference type="GO" id="GO:0008519">
    <property type="term" value="F:ammonium channel activity"/>
    <property type="evidence" value="ECO:0007669"/>
    <property type="project" value="InterPro"/>
</dbReference>
<keyword evidence="6 10" id="KW-0472">Membrane</keyword>
<evidence type="ECO:0000259" key="12">
    <source>
        <dbReference type="PROSITE" id="PS50111"/>
    </source>
</evidence>
<dbReference type="OrthoDB" id="9814202at2"/>
<feature type="domain" description="HAMP" evidence="13">
    <location>
        <begin position="442"/>
        <end position="478"/>
    </location>
</feature>
<keyword evidence="7 10" id="KW-0924">Ammonia transport</keyword>
<evidence type="ECO:0000256" key="6">
    <source>
        <dbReference type="ARBA" id="ARBA00023136"/>
    </source>
</evidence>
<keyword evidence="15" id="KW-1185">Reference proteome</keyword>
<feature type="transmembrane region" description="Helical" evidence="10">
    <location>
        <begin position="186"/>
        <end position="207"/>
    </location>
</feature>
<sequence length="755" mass="81207">MHINYHIYQLILIVACLSFSPTALANTDIQPTLDIIWVATATGLVFFMQAGFTMLESGMVRAKNSYNVALKNVSDLCAAIVTFWVLGFAIMFGSSSAGWFGTDGFFGEGMSSSKDLLFFAFQATFVGTAATIVAGAVAERMKFSAYVIISIAVSALIYPVSGHWIWGSAFGSEVPGWLESDGFMDFAGSTVVHSVGAWVALAGVYMLGPRIGRFDKDGKAQDIPGHNLLQTTLGVLILWFGWFGFNAGSTLSADENVPKIIVNTMLAGSSGGLVCLLISAIPQGSKIRVEKVLNGVLGGLVGVTAGCMYFEPTMAMIAGGIGGAVCYFADEFVLKVLKLDDPVAAISVHGFSGIWGTLAVALLAPVDLLTNDGRLSQFMIQLKGVISVFIWAFGSGLLVFGFLKLFHDLRVDPEDEHIGLNVAEHGAKTVWLDTMKTMQHIVQTGDLTARAEVEFGTEAGETAIAFNNLLERFQSSISMMANSSQQVLVKCATLDESVQKAIIQSKKQREDTKAAVKSINQVLNHASENHLSASQASTSAKEMLDKGHLGSAKIEQLRHIVSQLAVDLQESSEESSQVLDATNNISTVVNLISEIAEQTNLLALNAAIEAARAGDSGRGFAVVADEVRNLAKKTQKATQAIHDQVNNLQAQTRHSSETLSVHSEKAKVTSKETDQTSRTITTIIEAVEEIYGYNNTILQAADKQQVLTEQVNNSLSSVETLAKDAEEGCEELTLVTQTLRRDAEAFKKTSDQYKY</sequence>
<feature type="transmembrane region" description="Helical" evidence="10">
    <location>
        <begin position="344"/>
        <end position="364"/>
    </location>
</feature>
<evidence type="ECO:0000256" key="9">
    <source>
        <dbReference type="PROSITE-ProRule" id="PRU00284"/>
    </source>
</evidence>
<feature type="transmembrane region" description="Helical" evidence="10">
    <location>
        <begin position="228"/>
        <end position="248"/>
    </location>
</feature>
<dbReference type="InterPro" id="IPR029020">
    <property type="entry name" value="Ammonium/urea_transptr"/>
</dbReference>
<comment type="similarity">
    <text evidence="2 10">Belongs to the ammonia transporter channel (TC 1.A.11.2) family.</text>
</comment>
<dbReference type="PANTHER" id="PTHR11730:SF6">
    <property type="entry name" value="AMMONIUM TRANSPORTER"/>
    <property type="match status" value="1"/>
</dbReference>
<dbReference type="NCBIfam" id="TIGR00836">
    <property type="entry name" value="amt"/>
    <property type="match status" value="1"/>
</dbReference>
<dbReference type="InterPro" id="IPR024041">
    <property type="entry name" value="NH4_transpt_AmtB-like_dom"/>
</dbReference>
<feature type="domain" description="Methyl-accepting transducer" evidence="12">
    <location>
        <begin position="483"/>
        <end position="719"/>
    </location>
</feature>
<dbReference type="PROSITE" id="PS50111">
    <property type="entry name" value="CHEMOTAXIS_TRANSDUC_2"/>
    <property type="match status" value="1"/>
</dbReference>
<proteinExistence type="inferred from homology"/>
<gene>
    <name evidence="14" type="ORF">VIBC2010_04789</name>
</gene>
<dbReference type="SUPFAM" id="SSF111352">
    <property type="entry name" value="Ammonium transporter"/>
    <property type="match status" value="1"/>
</dbReference>
<accession>E3BK81</accession>
<dbReference type="GO" id="GO:0005886">
    <property type="term" value="C:plasma membrane"/>
    <property type="evidence" value="ECO:0007669"/>
    <property type="project" value="UniProtKB-SubCell"/>
</dbReference>
<keyword evidence="4 10" id="KW-0812">Transmembrane</keyword>
<dbReference type="GO" id="GO:0097272">
    <property type="term" value="P:ammonium homeostasis"/>
    <property type="evidence" value="ECO:0007669"/>
    <property type="project" value="TreeGrafter"/>
</dbReference>
<dbReference type="eggNOG" id="COG0004">
    <property type="taxonomic scope" value="Bacteria"/>
</dbReference>
<feature type="transmembrane region" description="Helical" evidence="10">
    <location>
        <begin position="116"/>
        <end position="138"/>
    </location>
</feature>
<feature type="transmembrane region" description="Helical" evidence="10">
    <location>
        <begin position="292"/>
        <end position="311"/>
    </location>
</feature>
<feature type="chain" id="PRO_5003167053" description="Ammonium transporter" evidence="11">
    <location>
        <begin position="26"/>
        <end position="755"/>
    </location>
</feature>
<evidence type="ECO:0000256" key="11">
    <source>
        <dbReference type="SAM" id="SignalP"/>
    </source>
</evidence>
<evidence type="ECO:0000313" key="14">
    <source>
        <dbReference type="EMBL" id="EFP96466.1"/>
    </source>
</evidence>
<dbReference type="Pfam" id="PF00909">
    <property type="entry name" value="Ammonium_transp"/>
    <property type="match status" value="1"/>
</dbReference>
<feature type="transmembrane region" description="Helical" evidence="10">
    <location>
        <begin position="145"/>
        <end position="166"/>
    </location>
</feature>
<feature type="signal peptide" evidence="11">
    <location>
        <begin position="1"/>
        <end position="25"/>
    </location>
</feature>
<dbReference type="EMBL" id="AEIU01000074">
    <property type="protein sequence ID" value="EFP96466.1"/>
    <property type="molecule type" value="Genomic_DNA"/>
</dbReference>
<dbReference type="PROSITE" id="PS50885">
    <property type="entry name" value="HAMP"/>
    <property type="match status" value="1"/>
</dbReference>
<evidence type="ECO:0000256" key="5">
    <source>
        <dbReference type="ARBA" id="ARBA00022989"/>
    </source>
</evidence>
<evidence type="ECO:0000313" key="15">
    <source>
        <dbReference type="Proteomes" id="UP000002943"/>
    </source>
</evidence>
<evidence type="ECO:0000259" key="13">
    <source>
        <dbReference type="PROSITE" id="PS50885"/>
    </source>
</evidence>
<dbReference type="SMART" id="SM00283">
    <property type="entry name" value="MA"/>
    <property type="match status" value="1"/>
</dbReference>
<dbReference type="PANTHER" id="PTHR11730">
    <property type="entry name" value="AMMONIUM TRANSPORTER"/>
    <property type="match status" value="1"/>
</dbReference>
<dbReference type="InterPro" id="IPR004089">
    <property type="entry name" value="MCPsignal_dom"/>
</dbReference>
<dbReference type="Proteomes" id="UP000002943">
    <property type="component" value="Unassembled WGS sequence"/>
</dbReference>
<feature type="transmembrane region" description="Helical" evidence="10">
    <location>
        <begin position="76"/>
        <end position="96"/>
    </location>
</feature>
<dbReference type="InterPro" id="IPR003660">
    <property type="entry name" value="HAMP_dom"/>
</dbReference>
<keyword evidence="5 10" id="KW-1133">Transmembrane helix</keyword>
<dbReference type="SUPFAM" id="SSF58104">
    <property type="entry name" value="Methyl-accepting chemotaxis protein (MCP) signaling domain"/>
    <property type="match status" value="1"/>
</dbReference>
<dbReference type="GO" id="GO:0007165">
    <property type="term" value="P:signal transduction"/>
    <property type="evidence" value="ECO:0007669"/>
    <property type="project" value="UniProtKB-KW"/>
</dbReference>
<protein>
    <recommendedName>
        <fullName evidence="10">Ammonium transporter</fullName>
    </recommendedName>
</protein>
<evidence type="ECO:0000256" key="2">
    <source>
        <dbReference type="ARBA" id="ARBA00005887"/>
    </source>
</evidence>
<evidence type="ECO:0000256" key="7">
    <source>
        <dbReference type="ARBA" id="ARBA00023177"/>
    </source>
</evidence>
<dbReference type="Gene3D" id="1.10.287.950">
    <property type="entry name" value="Methyl-accepting chemotaxis protein"/>
    <property type="match status" value="1"/>
</dbReference>
<comment type="subcellular location">
    <subcellularLocation>
        <location evidence="10">Cell membrane</location>
        <topology evidence="10">Multi-pass membrane protein</topology>
    </subcellularLocation>
    <subcellularLocation>
        <location evidence="1">Membrane</location>
        <topology evidence="1">Multi-pass membrane protein</topology>
    </subcellularLocation>
</comment>
<organism evidence="14 15">
    <name type="scientific">Vibrio caribbeanicus ATCC BAA-2122</name>
    <dbReference type="NCBI Taxonomy" id="796620"/>
    <lineage>
        <taxon>Bacteria</taxon>
        <taxon>Pseudomonadati</taxon>
        <taxon>Pseudomonadota</taxon>
        <taxon>Gammaproteobacteria</taxon>
        <taxon>Vibrionales</taxon>
        <taxon>Vibrionaceae</taxon>
        <taxon>Vibrio</taxon>
    </lineage>
</organism>
<feature type="transmembrane region" description="Helical" evidence="10">
    <location>
        <begin position="35"/>
        <end position="55"/>
    </location>
</feature>
<evidence type="ECO:0000256" key="4">
    <source>
        <dbReference type="ARBA" id="ARBA00022692"/>
    </source>
</evidence>
<dbReference type="AlphaFoldDB" id="E3BK81"/>
<feature type="transmembrane region" description="Helical" evidence="10">
    <location>
        <begin position="384"/>
        <end position="403"/>
    </location>
</feature>
<feature type="transmembrane region" description="Helical" evidence="10">
    <location>
        <begin position="260"/>
        <end position="280"/>
    </location>
</feature>
<dbReference type="InterPro" id="IPR018047">
    <property type="entry name" value="Ammonium_transpt_CS"/>
</dbReference>
<evidence type="ECO:0000256" key="3">
    <source>
        <dbReference type="ARBA" id="ARBA00022448"/>
    </source>
</evidence>
<evidence type="ECO:0000256" key="1">
    <source>
        <dbReference type="ARBA" id="ARBA00004141"/>
    </source>
</evidence>
<keyword evidence="9" id="KW-0807">Transducer</keyword>
<evidence type="ECO:0000256" key="8">
    <source>
        <dbReference type="ARBA" id="ARBA00029447"/>
    </source>
</evidence>
<dbReference type="GO" id="GO:0006935">
    <property type="term" value="P:chemotaxis"/>
    <property type="evidence" value="ECO:0007669"/>
    <property type="project" value="UniProtKB-ARBA"/>
</dbReference>
<reference evidence="14 15" key="1">
    <citation type="journal article" date="2012" name="Int. J. Syst. Evol. Microbiol.">
        <title>Vibrio caribbeanicus sp. nov., isolated from the marine sponge Scleritoderma cyanea.</title>
        <authorList>
            <person name="Hoffmann M."/>
            <person name="Monday S.R."/>
            <person name="Allard M.W."/>
            <person name="Strain E.A."/>
            <person name="Whittaker P."/>
            <person name="Naum M."/>
            <person name="McCarthy P.J."/>
            <person name="Lopez J.V."/>
            <person name="Fischer M."/>
            <person name="Brown E.W."/>
        </authorList>
    </citation>
    <scope>NUCLEOTIDE SEQUENCE [LARGE SCALE GENOMIC DNA]</scope>
    <source>
        <strain evidence="14 15">ATCC BAA-2122</strain>
    </source>
</reference>
<dbReference type="InterPro" id="IPR001905">
    <property type="entry name" value="Ammonium_transpt"/>
</dbReference>